<comment type="caution">
    <text evidence="18">The sequence shown here is derived from an EMBL/GenBank/DDBJ whole genome shotgun (WGS) entry which is preliminary data.</text>
</comment>
<dbReference type="InterPro" id="IPR050440">
    <property type="entry name" value="Laminin/Netrin_ECM"/>
</dbReference>
<feature type="domain" description="Laminin EGF-like" evidence="15">
    <location>
        <begin position="1242"/>
        <end position="1287"/>
    </location>
</feature>
<evidence type="ECO:0000256" key="10">
    <source>
        <dbReference type="ARBA" id="ARBA00065619"/>
    </source>
</evidence>
<dbReference type="PANTHER" id="PTHR10574:SF436">
    <property type="entry name" value="LAMININ SUBUNIT ALPHA-2"/>
    <property type="match status" value="1"/>
</dbReference>
<feature type="disulfide bond" evidence="12">
    <location>
        <begin position="1168"/>
        <end position="1177"/>
    </location>
</feature>
<feature type="domain" description="Laminin IV type A" evidence="16">
    <location>
        <begin position="612"/>
        <end position="800"/>
    </location>
</feature>
<feature type="domain" description="Laminin EGF-like" evidence="15">
    <location>
        <begin position="1288"/>
        <end position="1344"/>
    </location>
</feature>
<dbReference type="Pfam" id="PF02210">
    <property type="entry name" value="Laminin_G_2"/>
    <property type="match status" value="4"/>
</dbReference>
<dbReference type="STRING" id="6335.A0A0V1LSZ3"/>
<organism evidence="18 19">
    <name type="scientific">Trichinella nativa</name>
    <dbReference type="NCBI Taxonomy" id="6335"/>
    <lineage>
        <taxon>Eukaryota</taxon>
        <taxon>Metazoa</taxon>
        <taxon>Ecdysozoa</taxon>
        <taxon>Nematoda</taxon>
        <taxon>Enoplea</taxon>
        <taxon>Dorylaimia</taxon>
        <taxon>Trichinellida</taxon>
        <taxon>Trichinellidae</taxon>
        <taxon>Trichinella</taxon>
    </lineage>
</organism>
<evidence type="ECO:0000256" key="2">
    <source>
        <dbReference type="ARBA" id="ARBA00022525"/>
    </source>
</evidence>
<dbReference type="Gene3D" id="2.60.120.200">
    <property type="match status" value="4"/>
</dbReference>
<evidence type="ECO:0000313" key="19">
    <source>
        <dbReference type="Proteomes" id="UP000054721"/>
    </source>
</evidence>
<dbReference type="InterPro" id="IPR000034">
    <property type="entry name" value="Laminin_IV"/>
</dbReference>
<dbReference type="EMBL" id="JYDW01000007">
    <property type="protein sequence ID" value="KRZ62611.1"/>
    <property type="molecule type" value="Genomic_DNA"/>
</dbReference>
<feature type="domain" description="Laminin EGF-like" evidence="15">
    <location>
        <begin position="1049"/>
        <end position="1096"/>
    </location>
</feature>
<evidence type="ECO:0000256" key="6">
    <source>
        <dbReference type="ARBA" id="ARBA00022869"/>
    </source>
</evidence>
<dbReference type="FunFam" id="2.10.25.10:FF:000224">
    <property type="entry name" value="Usherin"/>
    <property type="match status" value="1"/>
</dbReference>
<dbReference type="FunFam" id="2.10.25.10:FF:000033">
    <property type="entry name" value="Laminin subunit alpha 2"/>
    <property type="match status" value="1"/>
</dbReference>
<evidence type="ECO:0000256" key="9">
    <source>
        <dbReference type="ARBA" id="ARBA00023292"/>
    </source>
</evidence>
<evidence type="ECO:0000313" key="18">
    <source>
        <dbReference type="EMBL" id="KRZ62611.1"/>
    </source>
</evidence>
<reference evidence="18 19" key="1">
    <citation type="submission" date="2015-05" db="EMBL/GenBank/DDBJ databases">
        <title>Evolution of Trichinella species and genotypes.</title>
        <authorList>
            <person name="Korhonen P.K."/>
            <person name="Edoardo P."/>
            <person name="Giuseppe L.R."/>
            <person name="Gasser R.B."/>
        </authorList>
    </citation>
    <scope>NUCLEOTIDE SEQUENCE [LARGE SCALE GENOMIC DNA]</scope>
    <source>
        <strain evidence="18">ISS10</strain>
    </source>
</reference>
<feature type="disulfide bond" evidence="12">
    <location>
        <begin position="1315"/>
        <end position="1324"/>
    </location>
</feature>
<dbReference type="InterPro" id="IPR008211">
    <property type="entry name" value="Laminin_N"/>
</dbReference>
<dbReference type="FunFam" id="2.10.25.10:FF:000130">
    <property type="entry name" value="Laminin subunit beta 1"/>
    <property type="match status" value="1"/>
</dbReference>
<dbReference type="InterPro" id="IPR056863">
    <property type="entry name" value="LMN_ATRN_NET-like_EGF"/>
</dbReference>
<dbReference type="FunFam" id="2.10.25.10:FF:000189">
    <property type="entry name" value="Laminin subunit alpha 2"/>
    <property type="match status" value="1"/>
</dbReference>
<feature type="domain" description="Laminin EGF-like" evidence="15">
    <location>
        <begin position="1147"/>
        <end position="1194"/>
    </location>
</feature>
<feature type="disulfide bond" evidence="12">
    <location>
        <begin position="465"/>
        <end position="477"/>
    </location>
</feature>
<dbReference type="Pfam" id="PF00053">
    <property type="entry name" value="EGF_laminin"/>
    <property type="match status" value="11"/>
</dbReference>
<dbReference type="SMART" id="SM00180">
    <property type="entry name" value="EGF_Lam"/>
    <property type="match status" value="14"/>
</dbReference>
<evidence type="ECO:0000256" key="12">
    <source>
        <dbReference type="PROSITE-ProRule" id="PRU00460"/>
    </source>
</evidence>
<feature type="coiled-coil region" evidence="13">
    <location>
        <begin position="2048"/>
        <end position="2075"/>
    </location>
</feature>
<dbReference type="Pfam" id="PF00055">
    <property type="entry name" value="Laminin_N"/>
    <property type="match status" value="1"/>
</dbReference>
<feature type="disulfide bond" evidence="12">
    <location>
        <begin position="1023"/>
        <end position="1032"/>
    </location>
</feature>
<proteinExistence type="predicted"/>
<dbReference type="GO" id="GO:0009887">
    <property type="term" value="P:animal organ morphogenesis"/>
    <property type="evidence" value="ECO:0007669"/>
    <property type="project" value="TreeGrafter"/>
</dbReference>
<feature type="disulfide bond" evidence="12">
    <location>
        <begin position="1149"/>
        <end position="1166"/>
    </location>
</feature>
<feature type="domain" description="Laminin EGF-like" evidence="15">
    <location>
        <begin position="1097"/>
        <end position="1146"/>
    </location>
</feature>
<feature type="domain" description="Laminin IV type A" evidence="16">
    <location>
        <begin position="1356"/>
        <end position="1555"/>
    </location>
</feature>
<keyword evidence="7 12" id="KW-1015">Disulfide bond</keyword>
<accession>A0A0V1LSZ3</accession>
<name>A0A0V1LSZ3_9BILA</name>
<sequence length="3217" mass="358921">MQFAEYALDWASSSPVSKQLKVALASSTPRAVPYTVKSLSNSMTGKLWAALLIITFNFFASAVDLSLTDFSDGDWASDDYYVAEFSGSKNGRGLFPNIFNLATNAIITANATCGESGPENYCKLVEHVFMRSPQCDVCDNNNPSKRHPIEFANDGTNRYWQSPTIATGLQYEWVTITLDLRQHYQIAYVIVKAAIAPRPGNWILEKSIDGIEWKPWQYFAYSDEACMRYYGVPAAAVVPKITRDDEVLCTSQFSKLDPLEDGEIHTSLVNGRPGVDGPSDTLQEFTRARYVRLRFQKLRTLNSDLIYITRKPKHEHIDESVTRRYFYAIRDISIGGQCICYGHAESCPADPVSGQLQCECVHNTCGENCERCCPLFNQKQWRRGTTSDSGDCEPCQCFNHATECRYDPEVEKQHLSLTPEGIYEGGGVCIDCKHNTQGINCQECKDFFYRPTGVSVYDQNTCQPCECDPLGSIDGSCVKEQSTAPEGMKPGDCFCKPGFGGKRCERCALGYRNYPVCEPCPCSRAGSSNYATCEEDCICKVCAFKKCQNNIQQCNLFYLNYDSENVEGIFCDHCKPGFFNLDEDNPAGCTACFCFGMTDKCKEANLAKRTIIDMSNWTLSNLDGSKSYKPTYETFGGLSLTMDNRRINDMTLMYWKAPNNYTGDMIASYGGNLRYYVYFVAERDGSHIPIADVVLKGNGLEIEHHVDQPFYERENVTVTVKLHESWSWRDVKSKRPVSKVDFMTVLANVELLMIKAVYRKSQLQSNIHSISMEVAVAEAAENSNSNNNNNNSSLMKSVEMCECPEKYSGLSCQSCIPGHRRLNNILYKGRCEACLCNGRSLRCDAHTGHCLDCTHHTTGARCEHCARGYYGNPQLQGGDSACKPCACPLLNPENNFSPTCISAEYGLAHSYSADYICTDCQLGYTGIKCEQCADGYFGDPMVPGNFCQPCQCNGNVDTAAVGNCHHRTGECMKCIGNTVGWNCERCKDSFYGNALENNCRACGCNLHGSLSLNCDQSNGTCPCKKYFIGRQCDQCEEGYGDIENGCVECACNEVGSLSLRCDPVSGQCPCKAGVFGKRCDTCVSGYYDFSERGCRFCNCFAPGSVENGKCDLQTGQCVCLPNVVGQKCDRCQDGYYNISSGEGCKPCDCDPHGSDDEVCDQHTGQCKCKHNVAGDKCDKCAPNYFGYVSHGCKECPRCPAPGHVCHPTTGECVCPPNTVGDMCEQCAQNSWNYDPLKGCEACDCNIDGSKSSVCDLHTGNCKCRTGYTGQKCNLCMPGFFDFPVCRPCQCFSPGTDPNTCHSDGCTCDDQGQCACKKNVHGLKCDECQPYSFSLEEANPDGCTECFCFQRTNFCIQSSFVWQQIITEDRHAFFVQPWLYPTRIHGLEVLPSEPLVLNSYPADHTPIYWSLPKRFLGDKILSYNGLLRFEVSNIGNHFIDGSLKPDERLFEQYPLVVLVGNHRLVFEHYKSRFEISPNGVYTVKLRQDQWKARQQKELPVSRQAFMTALQNLQAVYIRGTFNERIHEASLSGVTMDMAVYENTTLAGNKTAVGVEACDCPKDYSGTSCQKPADGYCRKKHVNYLDSTNELDLVGWAESCACNEHSSSCDRETCVCLVNFAIFVASNCRRSHFHLPLCAHFVSLLIFSSPVSTTRPAIIVNIAQSVITAMQKKERRIVVENALVRVRIRVSVSRVVRLLRAKDMRAISANPATLESIANSRDRTDSCRCLYGYFGDPQREGGKCTACDCNPYGSLSEICDSTSGQCPCREGVTGRDCSECQSRYALVGAECQSCDVGCTKELMMDVDQLNAVIQTVNISHFIPAPWGRALRLQNDTANMRRQLESILQARVDAEQILLDLSDGDEFTNQVDSLQKDVTYLQERTISSKAKAAQFMNNSEHVKMDVRSTLEKAFALRQALLIYLASASDASQEELTEWLDQMKQTLDEIRGRDEYLQKHLSRAEMELRRQKELLAVVLAKKFNDTQFERLKEKITAETKRWENMRDIIWDTVRKQSTSASGTLSTATKMLEQYMNILEDVENIGEGSMKVLTDAQEKLDNATQDLLNVHDNYREANQSIPRLEEALVLCDKEASRLAVLLPAHREKYYYPAESHADMLEVEAAEIKNSFAETKDASHLALVASGVYENIIEALQNASKAADLAQEATHRTDKLISNPEYPLVDSARQVTNHSMELHRDAQSIDVNGLLNKVTEYENRTSGMKSNIDDSMKNLENIWSSFDKFDDFHNKMEGVHDITKKVGKQSSAEEGQTSAVIDSVTSLGNKVEEFLSLTSLGIRKVTDSVNRSLEEVLRARERLNRVRTQADNNDQKVFDLNNKLSLLKEKIKEAREKASKVKLSVKSNADDECFRSYSSPTVPSISNEISVAYRPLDRVPNSLLFLTQTERTRTQNTEYMAIELRDRQIVFLWNIGGGDQKVTNLKQIRPVARKDRIAWYTIDVKRNGNAVVLNVTDEEGSTTVNYDGGGSHAVFNAIPGRTTLSVGADPSKLPPTISTSQFRGAVGRIEVDGHAIPLWNFNADEHCVGNFPKASTKPLEGLVQGWMFRDGYAQVAPNSLLYDMREFRIQVNFATYSETGLLYFRGDPKTKDFVSIELKDGHVVLQFYLGGLSKLRLVSQHAYNDGKFHNVLALRMKTNGTLRVDSDSDVVTGEAAPGSTGLNIRDHDHYVGGVPDSFPKDAWFSYGIQWRGFYGCIRSISHGFGQNIDIRNALKSLNVDESCVESNERLATDDRVISFNGQGVFAMQSFILDADSSLSFNMRTTAEEAILLYQSSQLKNKRRRDIHSEGFVVIYMMQGRVYVHIGRSTDSAITLHTDDNFNDGKLHNILIKREKASVTLFVDDLEMDSGEFDTLWTLGSVESILLLGGLAGVKVPSDEATVTRSFVGCLSDFFLNYERMPLLPHFLLNARLGYCGLGSYDGYYGVKSMDPLLADDSTGQIPVLFRKRLQPALTAKKNGKKWQLKTRRGGERTTSSTVLSSSEEIEAQLITTTISSVASVLTTEASTIFSSGEQENCKSSPCCIGKPAQNALFYNSTASYTRMFFQENLADAGDLKFSFHFCTAEPDGVLLFWSNRKYSHYVALALENGLLTLHLQGHKMISPIMATVASGQRLDDGHWHGIVFHKQQRQLSIQLDNHKPTFLKNLPKTLTLRMAGGLLLGGLPKKLQNRIQTKFALPFIGCIGDFEFNDKIYTLLNGRNQMTFSCR</sequence>
<dbReference type="CDD" id="cd00110">
    <property type="entry name" value="LamG"/>
    <property type="match status" value="4"/>
</dbReference>
<evidence type="ECO:0000259" key="16">
    <source>
        <dbReference type="PROSITE" id="PS51115"/>
    </source>
</evidence>
<feature type="disulfide bond" evidence="12">
    <location>
        <begin position="1147"/>
        <end position="1159"/>
    </location>
</feature>
<dbReference type="FunFam" id="2.10.25.10:FF:000011">
    <property type="entry name" value="Cadherin EGF LAG seven-pass G-type receptor"/>
    <property type="match status" value="1"/>
</dbReference>
<feature type="domain" description="Laminin EGF-like" evidence="15">
    <location>
        <begin position="1745"/>
        <end position="1798"/>
    </location>
</feature>
<dbReference type="PRINTS" id="PR00011">
    <property type="entry name" value="EGFLAMININ"/>
</dbReference>
<feature type="disulfide bond" evidence="12">
    <location>
        <begin position="495"/>
        <end position="504"/>
    </location>
</feature>
<feature type="disulfide bond" evidence="12">
    <location>
        <begin position="1070"/>
        <end position="1079"/>
    </location>
</feature>
<dbReference type="PROSITE" id="PS51117">
    <property type="entry name" value="LAMININ_NTER"/>
    <property type="match status" value="1"/>
</dbReference>
<dbReference type="GO" id="GO:0005201">
    <property type="term" value="F:extracellular matrix structural constituent"/>
    <property type="evidence" value="ECO:0007669"/>
    <property type="project" value="TreeGrafter"/>
</dbReference>
<feature type="disulfide bond" evidence="12">
    <location>
        <begin position="853"/>
        <end position="862"/>
    </location>
</feature>
<evidence type="ECO:0000256" key="3">
    <source>
        <dbReference type="ARBA" id="ARBA00022530"/>
    </source>
</evidence>
<dbReference type="SUPFAM" id="SSF57196">
    <property type="entry name" value="EGF/Laminin"/>
    <property type="match status" value="12"/>
</dbReference>
<keyword evidence="4" id="KW-0732">Signal</keyword>
<feature type="domain" description="Laminin N-terminal" evidence="17">
    <location>
        <begin position="90"/>
        <end position="337"/>
    </location>
</feature>
<dbReference type="Gene3D" id="2.60.120.260">
    <property type="entry name" value="Galactose-binding domain-like"/>
    <property type="match status" value="1"/>
</dbReference>
<dbReference type="GO" id="GO:0005604">
    <property type="term" value="C:basement membrane"/>
    <property type="evidence" value="ECO:0007669"/>
    <property type="project" value="UniProtKB-SubCell"/>
</dbReference>
<dbReference type="FunFam" id="2.10.25.10:FF:000242">
    <property type="entry name" value="Laminin subunit alpha 1"/>
    <property type="match status" value="1"/>
</dbReference>
<feature type="domain" description="Laminin G" evidence="14">
    <location>
        <begin position="3040"/>
        <end position="3216"/>
    </location>
</feature>
<feature type="domain" description="Laminin G" evidence="14">
    <location>
        <begin position="2354"/>
        <end position="2537"/>
    </location>
</feature>
<feature type="disulfide bond" evidence="12">
    <location>
        <begin position="1049"/>
        <end position="1061"/>
    </location>
</feature>
<dbReference type="InterPro" id="IPR013320">
    <property type="entry name" value="ConA-like_dom_sf"/>
</dbReference>
<feature type="domain" description="Laminin G" evidence="14">
    <location>
        <begin position="2552"/>
        <end position="2733"/>
    </location>
</feature>
<gene>
    <name evidence="18" type="primary">LAMA2</name>
    <name evidence="18" type="ORF">T02_11784</name>
</gene>
<dbReference type="SUPFAM" id="SSF49899">
    <property type="entry name" value="Concanavalin A-like lectins/glucanases"/>
    <property type="match status" value="4"/>
</dbReference>
<feature type="disulfide bond" evidence="12">
    <location>
        <begin position="1747"/>
        <end position="1764"/>
    </location>
</feature>
<keyword evidence="6" id="KW-0084">Basement membrane</keyword>
<dbReference type="InterPro" id="IPR002049">
    <property type="entry name" value="LE_dom"/>
</dbReference>
<comment type="subcellular location">
    <subcellularLocation>
        <location evidence="1">Secreted</location>
        <location evidence="1">Extracellular space</location>
        <location evidence="1">Extracellular matrix</location>
        <location evidence="1">Basement membrane</location>
    </subcellularLocation>
</comment>
<dbReference type="OrthoDB" id="10011303at2759"/>
<dbReference type="PROSITE" id="PS01248">
    <property type="entry name" value="EGF_LAM_1"/>
    <property type="match status" value="5"/>
</dbReference>
<dbReference type="InterPro" id="IPR000742">
    <property type="entry name" value="EGF"/>
</dbReference>
<dbReference type="FunFam" id="2.10.25.10:FF:000106">
    <property type="entry name" value="Heparan sulfate proteoglycan 2"/>
    <property type="match status" value="1"/>
</dbReference>
<feature type="disulfide bond" evidence="12">
    <location>
        <begin position="1244"/>
        <end position="1261"/>
    </location>
</feature>
<dbReference type="Pfam" id="PF24973">
    <property type="entry name" value="EGF_LMN_ATRN"/>
    <property type="match status" value="1"/>
</dbReference>
<feature type="disulfide bond" evidence="12">
    <location>
        <begin position="1766"/>
        <end position="1775"/>
    </location>
</feature>
<feature type="domain" description="Laminin EGF-like" evidence="15">
    <location>
        <begin position="834"/>
        <end position="884"/>
    </location>
</feature>
<dbReference type="FunFam" id="2.60.120.260:FF:000017">
    <property type="entry name" value="Laminin subunit alpha 2"/>
    <property type="match status" value="1"/>
</dbReference>
<dbReference type="PANTHER" id="PTHR10574">
    <property type="entry name" value="NETRIN/LAMININ-RELATED"/>
    <property type="match status" value="1"/>
</dbReference>
<evidence type="ECO:0000256" key="8">
    <source>
        <dbReference type="ARBA" id="ARBA00023180"/>
    </source>
</evidence>
<keyword evidence="19" id="KW-1185">Reference proteome</keyword>
<evidence type="ECO:0000259" key="17">
    <source>
        <dbReference type="PROSITE" id="PS51117"/>
    </source>
</evidence>
<feature type="domain" description="Laminin G" evidence="14">
    <location>
        <begin position="2736"/>
        <end position="2925"/>
    </location>
</feature>
<keyword evidence="2" id="KW-0964">Secreted</keyword>
<dbReference type="CDD" id="cd00055">
    <property type="entry name" value="EGF_Lam"/>
    <property type="match status" value="15"/>
</dbReference>
<dbReference type="SMART" id="SM00282">
    <property type="entry name" value="LamG"/>
    <property type="match status" value="4"/>
</dbReference>
<feature type="disulfide bond" evidence="12">
    <location>
        <begin position="974"/>
        <end position="983"/>
    </location>
</feature>
<keyword evidence="3" id="KW-0272">Extracellular matrix</keyword>
<evidence type="ECO:0000259" key="15">
    <source>
        <dbReference type="PROSITE" id="PS50027"/>
    </source>
</evidence>
<evidence type="ECO:0000256" key="13">
    <source>
        <dbReference type="SAM" id="Coils"/>
    </source>
</evidence>
<evidence type="ECO:0000256" key="7">
    <source>
        <dbReference type="ARBA" id="ARBA00023157"/>
    </source>
</evidence>
<feature type="disulfide bond" evidence="12">
    <location>
        <begin position="1119"/>
        <end position="1128"/>
    </location>
</feature>
<feature type="disulfide bond" evidence="12">
    <location>
        <begin position="1002"/>
        <end position="1014"/>
    </location>
</feature>
<feature type="disulfide bond" evidence="12">
    <location>
        <begin position="1745"/>
        <end position="1757"/>
    </location>
</feature>
<keyword evidence="8" id="KW-0325">Glycoprotein</keyword>
<evidence type="ECO:0000256" key="1">
    <source>
        <dbReference type="ARBA" id="ARBA00004302"/>
    </source>
</evidence>
<evidence type="ECO:0000256" key="4">
    <source>
        <dbReference type="ARBA" id="ARBA00022729"/>
    </source>
</evidence>
<keyword evidence="9 12" id="KW-0424">Laminin EGF-like domain</keyword>
<feature type="disulfide bond" evidence="12">
    <location>
        <begin position="1242"/>
        <end position="1254"/>
    </location>
</feature>
<comment type="caution">
    <text evidence="12">Lacks conserved residue(s) required for the propagation of feature annotation.</text>
</comment>
<keyword evidence="13" id="KW-0175">Coiled coil</keyword>
<evidence type="ECO:0000256" key="11">
    <source>
        <dbReference type="PROSITE-ProRule" id="PRU00122"/>
    </source>
</evidence>
<dbReference type="Proteomes" id="UP000054721">
    <property type="component" value="Unassembled WGS sequence"/>
</dbReference>
<dbReference type="PROSITE" id="PS50025">
    <property type="entry name" value="LAM_G_DOMAIN"/>
    <property type="match status" value="4"/>
</dbReference>
<feature type="coiled-coil region" evidence="13">
    <location>
        <begin position="2299"/>
        <end position="2354"/>
    </location>
</feature>
<keyword evidence="5" id="KW-0677">Repeat</keyword>
<dbReference type="SMART" id="SM00281">
    <property type="entry name" value="LamB"/>
    <property type="match status" value="2"/>
</dbReference>
<feature type="disulfide bond" evidence="12">
    <location>
        <begin position="1263"/>
        <end position="1272"/>
    </location>
</feature>
<dbReference type="PROSITE" id="PS50027">
    <property type="entry name" value="EGF_LAM_2"/>
    <property type="match status" value="10"/>
</dbReference>
<dbReference type="GO" id="GO:0007411">
    <property type="term" value="P:axon guidance"/>
    <property type="evidence" value="ECO:0007669"/>
    <property type="project" value="TreeGrafter"/>
</dbReference>
<evidence type="ECO:0000259" key="14">
    <source>
        <dbReference type="PROSITE" id="PS50025"/>
    </source>
</evidence>
<feature type="domain" description="Laminin EGF-like" evidence="15">
    <location>
        <begin position="465"/>
        <end position="519"/>
    </location>
</feature>
<dbReference type="Pfam" id="PF00052">
    <property type="entry name" value="Laminin_B"/>
    <property type="match status" value="2"/>
</dbReference>
<dbReference type="SMART" id="SM00136">
    <property type="entry name" value="LamNT"/>
    <property type="match status" value="1"/>
</dbReference>
<dbReference type="PROSITE" id="PS51115">
    <property type="entry name" value="LAMININ_IVA"/>
    <property type="match status" value="2"/>
</dbReference>
<dbReference type="FunFam" id="2.10.25.10:FF:000082">
    <property type="entry name" value="Laminin subunit alpha 1"/>
    <property type="match status" value="1"/>
</dbReference>
<dbReference type="InterPro" id="IPR001791">
    <property type="entry name" value="Laminin_G"/>
</dbReference>
<feature type="disulfide bond" evidence="12">
    <location>
        <begin position="1288"/>
        <end position="1300"/>
    </location>
</feature>
<dbReference type="FunFam" id="2.10.25.10:FF:000074">
    <property type="entry name" value="Laminin subunit alpha"/>
    <property type="match status" value="2"/>
</dbReference>
<feature type="disulfide bond" evidence="11">
    <location>
        <begin position="2706"/>
        <end position="2733"/>
    </location>
</feature>
<feature type="disulfide bond" evidence="12">
    <location>
        <begin position="1051"/>
        <end position="1068"/>
    </location>
</feature>
<dbReference type="FunFam" id="2.10.25.10:FF:000069">
    <property type="entry name" value="Laminin subunit alpha 1"/>
    <property type="match status" value="1"/>
</dbReference>
<protein>
    <submittedName>
        <fullName evidence="18">Laminin subunit alpha-2</fullName>
    </submittedName>
</protein>
<comment type="subunit">
    <text evidence="10">Laminin is a complex glycoprotein, consisting of three different polypeptide chains (alpha, beta, gamma), which are bound to each other by disulfide bonds into a cross-shaped molecule comprising one long and three short arms with globules at each end.</text>
</comment>
<feature type="domain" description="Laminin EGF-like" evidence="15">
    <location>
        <begin position="1002"/>
        <end position="1048"/>
    </location>
</feature>
<feature type="disulfide bond" evidence="12">
    <location>
        <begin position="1004"/>
        <end position="1021"/>
    </location>
</feature>
<dbReference type="GO" id="GO:0009888">
    <property type="term" value="P:tissue development"/>
    <property type="evidence" value="ECO:0007669"/>
    <property type="project" value="TreeGrafter"/>
</dbReference>
<dbReference type="SMART" id="SM00181">
    <property type="entry name" value="EGF"/>
    <property type="match status" value="10"/>
</dbReference>
<feature type="domain" description="Laminin EGF-like" evidence="15">
    <location>
        <begin position="950"/>
        <end position="1001"/>
    </location>
</feature>
<evidence type="ECO:0000256" key="5">
    <source>
        <dbReference type="ARBA" id="ARBA00022737"/>
    </source>
</evidence>
<dbReference type="Gene3D" id="2.10.25.10">
    <property type="entry name" value="Laminin"/>
    <property type="match status" value="13"/>
</dbReference>